<evidence type="ECO:0000256" key="8">
    <source>
        <dbReference type="ARBA" id="ARBA00022842"/>
    </source>
</evidence>
<dbReference type="InterPro" id="IPR027417">
    <property type="entry name" value="P-loop_NTPase"/>
</dbReference>
<dbReference type="EC" id="2.5.1.75" evidence="10"/>
<dbReference type="NCBIfam" id="TIGR00174">
    <property type="entry name" value="miaA"/>
    <property type="match status" value="1"/>
</dbReference>
<dbReference type="CDD" id="cd02019">
    <property type="entry name" value="NK"/>
    <property type="match status" value="1"/>
</dbReference>
<keyword evidence="7 10" id="KW-0067">ATP-binding</keyword>
<evidence type="ECO:0000256" key="1">
    <source>
        <dbReference type="ARBA" id="ARBA00001946"/>
    </source>
</evidence>
<dbReference type="SUPFAM" id="SSF52540">
    <property type="entry name" value="P-loop containing nucleoside triphosphate hydrolases"/>
    <property type="match status" value="2"/>
</dbReference>
<comment type="catalytic activity">
    <reaction evidence="9 10 11">
        <text>adenosine(37) in tRNA + dimethylallyl diphosphate = N(6)-dimethylallyladenosine(37) in tRNA + diphosphate</text>
        <dbReference type="Rhea" id="RHEA:26482"/>
        <dbReference type="Rhea" id="RHEA-COMP:10162"/>
        <dbReference type="Rhea" id="RHEA-COMP:10375"/>
        <dbReference type="ChEBI" id="CHEBI:33019"/>
        <dbReference type="ChEBI" id="CHEBI:57623"/>
        <dbReference type="ChEBI" id="CHEBI:74411"/>
        <dbReference type="ChEBI" id="CHEBI:74415"/>
        <dbReference type="EC" id="2.5.1.75"/>
    </reaction>
</comment>
<keyword evidence="6 10" id="KW-0547">Nucleotide-binding</keyword>
<dbReference type="AlphaFoldDB" id="A0A2R8BQB0"/>
<organism evidence="14 15">
    <name type="scientific">Palleronia abyssalis</name>
    <dbReference type="NCBI Taxonomy" id="1501240"/>
    <lineage>
        <taxon>Bacteria</taxon>
        <taxon>Pseudomonadati</taxon>
        <taxon>Pseudomonadota</taxon>
        <taxon>Alphaproteobacteria</taxon>
        <taxon>Rhodobacterales</taxon>
        <taxon>Roseobacteraceae</taxon>
        <taxon>Palleronia</taxon>
    </lineage>
</organism>
<keyword evidence="15" id="KW-1185">Reference proteome</keyword>
<dbReference type="Gene3D" id="1.10.20.140">
    <property type="match status" value="1"/>
</dbReference>
<keyword evidence="8 10" id="KW-0460">Magnesium</keyword>
<feature type="site" description="Interaction with substrate tRNA" evidence="10">
    <location>
        <position position="127"/>
    </location>
</feature>
<evidence type="ECO:0000256" key="4">
    <source>
        <dbReference type="ARBA" id="ARBA00022679"/>
    </source>
</evidence>
<evidence type="ECO:0000256" key="12">
    <source>
        <dbReference type="RuleBase" id="RU003784"/>
    </source>
</evidence>
<reference evidence="14 15" key="1">
    <citation type="submission" date="2018-03" db="EMBL/GenBank/DDBJ databases">
        <authorList>
            <person name="Keele B.F."/>
        </authorList>
    </citation>
    <scope>NUCLEOTIDE SEQUENCE [LARGE SCALE GENOMIC DNA]</scope>
    <source>
        <strain evidence="14 15">CECT 8504</strain>
    </source>
</reference>
<keyword evidence="4 10" id="KW-0808">Transferase</keyword>
<evidence type="ECO:0000256" key="7">
    <source>
        <dbReference type="ARBA" id="ARBA00022840"/>
    </source>
</evidence>
<keyword evidence="5 10" id="KW-0819">tRNA processing</keyword>
<comment type="subunit">
    <text evidence="10">Monomer.</text>
</comment>
<dbReference type="GO" id="GO:0006400">
    <property type="term" value="P:tRNA modification"/>
    <property type="evidence" value="ECO:0007669"/>
    <property type="project" value="TreeGrafter"/>
</dbReference>
<comment type="similarity">
    <text evidence="3 10 13">Belongs to the IPP transferase family.</text>
</comment>
<dbReference type="RefSeq" id="WP_108892244.1">
    <property type="nucleotide sequence ID" value="NZ_ONZF01000001.1"/>
</dbReference>
<gene>
    <name evidence="14" type="primary">miaA_1</name>
    <name evidence="10" type="synonym">miaA</name>
    <name evidence="14" type="ORF">PAA8504_00130</name>
</gene>
<evidence type="ECO:0000256" key="9">
    <source>
        <dbReference type="ARBA" id="ARBA00049563"/>
    </source>
</evidence>
<evidence type="ECO:0000256" key="13">
    <source>
        <dbReference type="RuleBase" id="RU003785"/>
    </source>
</evidence>
<dbReference type="Proteomes" id="UP000244912">
    <property type="component" value="Unassembled WGS sequence"/>
</dbReference>
<protein>
    <recommendedName>
        <fullName evidence="10">tRNA dimethylallyltransferase</fullName>
        <ecNumber evidence="10">2.5.1.75</ecNumber>
    </recommendedName>
    <alternativeName>
        <fullName evidence="10">Dimethylallyl diphosphate:tRNA dimethylallyltransferase</fullName>
        <shortName evidence="10">DMAPP:tRNA dimethylallyltransferase</shortName>
        <shortName evidence="10">DMATase</shortName>
    </alternativeName>
    <alternativeName>
        <fullName evidence="10">Isopentenyl-diphosphate:tRNA isopentenyltransferase</fullName>
        <shortName evidence="10">IPP transferase</shortName>
        <shortName evidence="10">IPPT</shortName>
        <shortName evidence="10">IPTase</shortName>
    </alternativeName>
</protein>
<evidence type="ECO:0000256" key="6">
    <source>
        <dbReference type="ARBA" id="ARBA00022741"/>
    </source>
</evidence>
<comment type="cofactor">
    <cofactor evidence="1 10">
        <name>Mg(2+)</name>
        <dbReference type="ChEBI" id="CHEBI:18420"/>
    </cofactor>
</comment>
<dbReference type="PANTHER" id="PTHR11088">
    <property type="entry name" value="TRNA DIMETHYLALLYLTRANSFERASE"/>
    <property type="match status" value="1"/>
</dbReference>
<evidence type="ECO:0000256" key="10">
    <source>
        <dbReference type="HAMAP-Rule" id="MF_00185"/>
    </source>
</evidence>
<evidence type="ECO:0000313" key="14">
    <source>
        <dbReference type="EMBL" id="SPJ22340.1"/>
    </source>
</evidence>
<dbReference type="OrthoDB" id="9776390at2"/>
<dbReference type="EMBL" id="ONZF01000001">
    <property type="protein sequence ID" value="SPJ22340.1"/>
    <property type="molecule type" value="Genomic_DNA"/>
</dbReference>
<feature type="site" description="Interaction with substrate tRNA" evidence="10">
    <location>
        <position position="105"/>
    </location>
</feature>
<name>A0A2R8BQB0_9RHOB</name>
<feature type="binding site" evidence="10">
    <location>
        <begin position="22"/>
        <end position="27"/>
    </location>
    <ligand>
        <name>substrate</name>
    </ligand>
</feature>
<feature type="binding site" evidence="10">
    <location>
        <begin position="20"/>
        <end position="27"/>
    </location>
    <ligand>
        <name>ATP</name>
        <dbReference type="ChEBI" id="CHEBI:30616"/>
    </ligand>
</feature>
<dbReference type="HAMAP" id="MF_00185">
    <property type="entry name" value="IPP_trans"/>
    <property type="match status" value="1"/>
</dbReference>
<evidence type="ECO:0000256" key="3">
    <source>
        <dbReference type="ARBA" id="ARBA00005842"/>
    </source>
</evidence>
<comment type="function">
    <text evidence="2 10 12">Catalyzes the transfer of a dimethylallyl group onto the adenine at position 37 in tRNAs that read codons beginning with uridine, leading to the formation of N6-(dimethylallyl)adenosine (i(6)A).</text>
</comment>
<dbReference type="InterPro" id="IPR039657">
    <property type="entry name" value="Dimethylallyltransferase"/>
</dbReference>
<evidence type="ECO:0000256" key="2">
    <source>
        <dbReference type="ARBA" id="ARBA00003213"/>
    </source>
</evidence>
<proteinExistence type="inferred from homology"/>
<evidence type="ECO:0000256" key="5">
    <source>
        <dbReference type="ARBA" id="ARBA00022694"/>
    </source>
</evidence>
<dbReference type="GO" id="GO:0052381">
    <property type="term" value="F:tRNA dimethylallyltransferase activity"/>
    <property type="evidence" value="ECO:0007669"/>
    <property type="project" value="UniProtKB-UniRule"/>
</dbReference>
<dbReference type="GO" id="GO:0005524">
    <property type="term" value="F:ATP binding"/>
    <property type="evidence" value="ECO:0007669"/>
    <property type="project" value="UniProtKB-UniRule"/>
</dbReference>
<sequence length="287" mass="31239">MRIDEALDRAAAPGPVLIAGPTASGKSALALAIAEAHGGIVVNADALQVYARWRILTARPSPADEARVPHALYGNVRGTEYSVGDWLRDLPPFLDHPKPVIVGGTGLYLTALTEGLAEIPPTPPMIRTEADARPLSQLLDELDPETVTRIDTRNRARVQRAWEVLRATGRPLAQWQDDTAPPLLPLSRATAFVLSAPPEDLTPRITARFDAMLDAGALEEVRANLANFDPSRPADRAIGAVELADYLGGRIDLVAARDRAVVATRQFAKRQRTWFRARMGGWQRVDC</sequence>
<dbReference type="Pfam" id="PF01715">
    <property type="entry name" value="IPPT"/>
    <property type="match status" value="1"/>
</dbReference>
<comment type="caution">
    <text evidence="10">Lacks conserved residue(s) required for the propagation of feature annotation.</text>
</comment>
<evidence type="ECO:0000256" key="11">
    <source>
        <dbReference type="RuleBase" id="RU003783"/>
    </source>
</evidence>
<dbReference type="Gene3D" id="3.40.50.300">
    <property type="entry name" value="P-loop containing nucleotide triphosphate hydrolases"/>
    <property type="match status" value="1"/>
</dbReference>
<evidence type="ECO:0000313" key="15">
    <source>
        <dbReference type="Proteomes" id="UP000244912"/>
    </source>
</evidence>
<dbReference type="InterPro" id="IPR018022">
    <property type="entry name" value="IPT"/>
</dbReference>
<accession>A0A2R8BQB0</accession>
<dbReference type="PANTHER" id="PTHR11088:SF60">
    <property type="entry name" value="TRNA DIMETHYLALLYLTRANSFERASE"/>
    <property type="match status" value="1"/>
</dbReference>